<keyword evidence="6 11" id="KW-0648">Protein biosynthesis</keyword>
<dbReference type="OrthoDB" id="337870at2759"/>
<dbReference type="Pfam" id="PF22421">
    <property type="entry name" value="SYY_C-terminal"/>
    <property type="match status" value="1"/>
</dbReference>
<dbReference type="PROSITE" id="PS00178">
    <property type="entry name" value="AA_TRNA_LIGASE_I"/>
    <property type="match status" value="1"/>
</dbReference>
<evidence type="ECO:0000256" key="10">
    <source>
        <dbReference type="PROSITE-ProRule" id="PRU00182"/>
    </source>
</evidence>
<dbReference type="Gene3D" id="3.10.290.10">
    <property type="entry name" value="RNA-binding S4 domain"/>
    <property type="match status" value="1"/>
</dbReference>
<dbReference type="PROSITE" id="PS50889">
    <property type="entry name" value="S4"/>
    <property type="match status" value="1"/>
</dbReference>
<protein>
    <recommendedName>
        <fullName evidence="1 11">Tyrosine--tRNA ligase</fullName>
        <ecNumber evidence="1 11">6.1.1.1</ecNumber>
    </recommendedName>
    <alternativeName>
        <fullName evidence="8 11">Tyrosyl-tRNA synthetase</fullName>
    </alternativeName>
</protein>
<keyword evidence="7 11" id="KW-0030">Aminoacyl-tRNA synthetase</keyword>
<dbReference type="CDD" id="cd00165">
    <property type="entry name" value="S4"/>
    <property type="match status" value="1"/>
</dbReference>
<dbReference type="SUPFAM" id="SSF52374">
    <property type="entry name" value="Nucleotidylyl transferase"/>
    <property type="match status" value="1"/>
</dbReference>
<dbReference type="InterPro" id="IPR002942">
    <property type="entry name" value="S4_RNA-bd"/>
</dbReference>
<evidence type="ECO:0000256" key="6">
    <source>
        <dbReference type="ARBA" id="ARBA00022917"/>
    </source>
</evidence>
<keyword evidence="17" id="KW-1185">Reference proteome</keyword>
<dbReference type="PRINTS" id="PR01040">
    <property type="entry name" value="TRNASYNTHTYR"/>
</dbReference>
<name>A0A8J4DFK6_9CHLO</name>
<organism evidence="15 16">
    <name type="scientific">Volvox reticuliferus</name>
    <dbReference type="NCBI Taxonomy" id="1737510"/>
    <lineage>
        <taxon>Eukaryota</taxon>
        <taxon>Viridiplantae</taxon>
        <taxon>Chlorophyta</taxon>
        <taxon>core chlorophytes</taxon>
        <taxon>Chlorophyceae</taxon>
        <taxon>CS clade</taxon>
        <taxon>Chlamydomonadales</taxon>
        <taxon>Volvocaceae</taxon>
        <taxon>Volvox</taxon>
    </lineage>
</organism>
<dbReference type="SUPFAM" id="SSF55174">
    <property type="entry name" value="Alpha-L RNA-binding motif"/>
    <property type="match status" value="1"/>
</dbReference>
<evidence type="ECO:0000256" key="7">
    <source>
        <dbReference type="ARBA" id="ARBA00023146"/>
    </source>
</evidence>
<dbReference type="AlphaFoldDB" id="A0A8J4DFK6"/>
<evidence type="ECO:0000256" key="2">
    <source>
        <dbReference type="ARBA" id="ARBA00022598"/>
    </source>
</evidence>
<dbReference type="InterPro" id="IPR024107">
    <property type="entry name" value="Tyr-tRNA-ligase_bac_1"/>
</dbReference>
<dbReference type="GO" id="GO:0005829">
    <property type="term" value="C:cytosol"/>
    <property type="evidence" value="ECO:0007669"/>
    <property type="project" value="TreeGrafter"/>
</dbReference>
<feature type="domain" description="RNA-binding S4" evidence="13">
    <location>
        <begin position="439"/>
        <end position="497"/>
    </location>
</feature>
<dbReference type="GO" id="GO:0006437">
    <property type="term" value="P:tyrosyl-tRNA aminoacylation"/>
    <property type="evidence" value="ECO:0007669"/>
    <property type="project" value="InterPro"/>
</dbReference>
<keyword evidence="3 11" id="KW-0547">Nucleotide-binding</keyword>
<dbReference type="PANTHER" id="PTHR11766">
    <property type="entry name" value="TYROSYL-TRNA SYNTHETASE"/>
    <property type="match status" value="1"/>
</dbReference>
<dbReference type="FunFam" id="3.10.290.10:FF:000014">
    <property type="entry name" value="Tyrosine--tRNA ligase"/>
    <property type="match status" value="1"/>
</dbReference>
<evidence type="ECO:0000256" key="9">
    <source>
        <dbReference type="ARBA" id="ARBA00048248"/>
    </source>
</evidence>
<dbReference type="GO" id="GO:0003723">
    <property type="term" value="F:RNA binding"/>
    <property type="evidence" value="ECO:0007669"/>
    <property type="project" value="UniProtKB-KW"/>
</dbReference>
<evidence type="ECO:0000256" key="1">
    <source>
        <dbReference type="ARBA" id="ARBA00013160"/>
    </source>
</evidence>
<evidence type="ECO:0000256" key="12">
    <source>
        <dbReference type="SAM" id="MobiDB-lite"/>
    </source>
</evidence>
<dbReference type="CDD" id="cd00805">
    <property type="entry name" value="TyrRS_core"/>
    <property type="match status" value="1"/>
</dbReference>
<comment type="catalytic activity">
    <reaction evidence="9 11">
        <text>tRNA(Tyr) + L-tyrosine + ATP = L-tyrosyl-tRNA(Tyr) + AMP + diphosphate + H(+)</text>
        <dbReference type="Rhea" id="RHEA:10220"/>
        <dbReference type="Rhea" id="RHEA-COMP:9706"/>
        <dbReference type="Rhea" id="RHEA-COMP:9707"/>
        <dbReference type="ChEBI" id="CHEBI:15378"/>
        <dbReference type="ChEBI" id="CHEBI:30616"/>
        <dbReference type="ChEBI" id="CHEBI:33019"/>
        <dbReference type="ChEBI" id="CHEBI:58315"/>
        <dbReference type="ChEBI" id="CHEBI:78442"/>
        <dbReference type="ChEBI" id="CHEBI:78536"/>
        <dbReference type="ChEBI" id="CHEBI:456215"/>
        <dbReference type="EC" id="6.1.1.1"/>
    </reaction>
</comment>
<dbReference type="GO" id="GO:0005739">
    <property type="term" value="C:mitochondrion"/>
    <property type="evidence" value="ECO:0007669"/>
    <property type="project" value="TreeGrafter"/>
</dbReference>
<evidence type="ECO:0000256" key="4">
    <source>
        <dbReference type="ARBA" id="ARBA00022840"/>
    </source>
</evidence>
<sequence>MILQQRIASRPARAGADRRRHPAPFQGSKLTPRAPCASASQVAEAASASASSADAGPPNSSSSSSSPPSGLGGRSNVVSLLRSRGLVQEVTNGEELEVAAGLGPLSVYCGFDPTADSLHLGNLLGIVVLSWFQRCGHEPVALLGGATGRVGDPSGRSTERPVLSEEQIEHNVSSIRSLLVDILTRNSQPDAPPVRVLNNLDWFGPMSFLTFLREIGKFARVSTMLAKDSVRTRMESEQGISFTEFTYQLLQGYDFVHLCREQGVRVQIGGSDQWGNITAGTDLIRRLLGGEDREPPACYGLTFPLLVDSEGRKFGKSVGGAIWLSAEKLSPYKFYQYLFQVTDADVVKLLKMLTFLPLEEIEALQAAMVAPGYVPNTAQRRLAEEVTRFVHGEEGLAQAIKATEALKPGAATQLDAATLETVAGDAPSATLPRASVEGITLADILVAVKLQPSKSAARKLIKGGGVYLNNAKVSEELYIVKPSDLIESRLLLLAAGKKNKMLVRVSD</sequence>
<evidence type="ECO:0000256" key="8">
    <source>
        <dbReference type="ARBA" id="ARBA00033323"/>
    </source>
</evidence>
<reference evidence="15" key="1">
    <citation type="journal article" date="2021" name="Proc. Natl. Acad. Sci. U.S.A.">
        <title>Three genomes in the algal genus Volvox reveal the fate of a haploid sex-determining region after a transition to homothallism.</title>
        <authorList>
            <person name="Yamamoto K."/>
            <person name="Hamaji T."/>
            <person name="Kawai-Toyooka H."/>
            <person name="Matsuzaki R."/>
            <person name="Takahashi F."/>
            <person name="Nishimura Y."/>
            <person name="Kawachi M."/>
            <person name="Noguchi H."/>
            <person name="Minakuchi Y."/>
            <person name="Umen J.G."/>
            <person name="Toyoda A."/>
            <person name="Nozaki H."/>
        </authorList>
    </citation>
    <scope>NUCLEOTIDE SEQUENCE</scope>
    <source>
        <strain evidence="15">NIES-3785</strain>
        <strain evidence="14">NIES-3786</strain>
    </source>
</reference>
<evidence type="ECO:0000313" key="16">
    <source>
        <dbReference type="Proteomes" id="UP000722791"/>
    </source>
</evidence>
<dbReference type="InterPro" id="IPR014729">
    <property type="entry name" value="Rossmann-like_a/b/a_fold"/>
</dbReference>
<dbReference type="Proteomes" id="UP000722791">
    <property type="component" value="Unassembled WGS sequence"/>
</dbReference>
<evidence type="ECO:0000256" key="5">
    <source>
        <dbReference type="ARBA" id="ARBA00022884"/>
    </source>
</evidence>
<evidence type="ECO:0000259" key="13">
    <source>
        <dbReference type="SMART" id="SM00363"/>
    </source>
</evidence>
<evidence type="ECO:0000313" key="15">
    <source>
        <dbReference type="EMBL" id="GIL98656.1"/>
    </source>
</evidence>
<dbReference type="PANTHER" id="PTHR11766:SF0">
    <property type="entry name" value="TYROSINE--TRNA LIGASE, MITOCHONDRIAL"/>
    <property type="match status" value="1"/>
</dbReference>
<keyword evidence="5 10" id="KW-0694">RNA-binding</keyword>
<feature type="compositionally biased region" description="Low complexity" evidence="12">
    <location>
        <begin position="34"/>
        <end position="69"/>
    </location>
</feature>
<dbReference type="EC" id="6.1.1.1" evidence="1 11"/>
<dbReference type="Proteomes" id="UP000747110">
    <property type="component" value="Unassembled WGS sequence"/>
</dbReference>
<dbReference type="Gene3D" id="3.40.50.620">
    <property type="entry name" value="HUPs"/>
    <property type="match status" value="1"/>
</dbReference>
<dbReference type="InterPro" id="IPR036986">
    <property type="entry name" value="S4_RNA-bd_sf"/>
</dbReference>
<dbReference type="NCBIfam" id="TIGR00234">
    <property type="entry name" value="tyrS"/>
    <property type="match status" value="1"/>
</dbReference>
<dbReference type="GO" id="GO:0004831">
    <property type="term" value="F:tyrosine-tRNA ligase activity"/>
    <property type="evidence" value="ECO:0007669"/>
    <property type="project" value="UniProtKB-EC"/>
</dbReference>
<dbReference type="GO" id="GO:0009570">
    <property type="term" value="C:chloroplast stroma"/>
    <property type="evidence" value="ECO:0007669"/>
    <property type="project" value="TreeGrafter"/>
</dbReference>
<dbReference type="InterPro" id="IPR054608">
    <property type="entry name" value="SYY-like_C"/>
</dbReference>
<dbReference type="InterPro" id="IPR002305">
    <property type="entry name" value="aa-tRNA-synth_Ic"/>
</dbReference>
<dbReference type="EMBL" id="BNCP01000002">
    <property type="protein sequence ID" value="GIL70937.1"/>
    <property type="molecule type" value="Genomic_DNA"/>
</dbReference>
<keyword evidence="4 11" id="KW-0067">ATP-binding</keyword>
<dbReference type="GO" id="GO:0048608">
    <property type="term" value="P:reproductive structure development"/>
    <property type="evidence" value="ECO:0007669"/>
    <property type="project" value="UniProtKB-ARBA"/>
</dbReference>
<dbReference type="EMBL" id="BNCQ01000005">
    <property type="protein sequence ID" value="GIL98656.1"/>
    <property type="molecule type" value="Genomic_DNA"/>
</dbReference>
<dbReference type="GO" id="GO:0009791">
    <property type="term" value="P:post-embryonic development"/>
    <property type="evidence" value="ECO:0007669"/>
    <property type="project" value="UniProtKB-ARBA"/>
</dbReference>
<evidence type="ECO:0000313" key="17">
    <source>
        <dbReference type="Proteomes" id="UP000747110"/>
    </source>
</evidence>
<evidence type="ECO:0000256" key="11">
    <source>
        <dbReference type="RuleBase" id="RU361234"/>
    </source>
</evidence>
<evidence type="ECO:0000256" key="3">
    <source>
        <dbReference type="ARBA" id="ARBA00022741"/>
    </source>
</evidence>
<feature type="region of interest" description="Disordered" evidence="12">
    <location>
        <begin position="1"/>
        <end position="75"/>
    </location>
</feature>
<dbReference type="Gene3D" id="1.10.240.10">
    <property type="entry name" value="Tyrosyl-Transfer RNA Synthetase"/>
    <property type="match status" value="1"/>
</dbReference>
<dbReference type="Pfam" id="PF00579">
    <property type="entry name" value="tRNA-synt_1b"/>
    <property type="match status" value="1"/>
</dbReference>
<keyword evidence="2 11" id="KW-0436">Ligase</keyword>
<gene>
    <name evidence="14" type="ORF">Vretifemale_1599</name>
    <name evidence="15" type="ORF">Vretimale_4040</name>
</gene>
<dbReference type="InterPro" id="IPR024088">
    <property type="entry name" value="Tyr-tRNA-ligase_bac-type"/>
</dbReference>
<accession>A0A8J4DFK6</accession>
<dbReference type="FunFam" id="1.10.240.10:FF:000001">
    <property type="entry name" value="Tyrosine--tRNA ligase"/>
    <property type="match status" value="1"/>
</dbReference>
<comment type="similarity">
    <text evidence="11">Belongs to the class-I aminoacyl-tRNA synthetase family.</text>
</comment>
<proteinExistence type="inferred from homology"/>
<evidence type="ECO:0000313" key="14">
    <source>
        <dbReference type="EMBL" id="GIL70937.1"/>
    </source>
</evidence>
<dbReference type="GO" id="GO:0005524">
    <property type="term" value="F:ATP binding"/>
    <property type="evidence" value="ECO:0007669"/>
    <property type="project" value="UniProtKB-KW"/>
</dbReference>
<dbReference type="SMART" id="SM00363">
    <property type="entry name" value="S4"/>
    <property type="match status" value="1"/>
</dbReference>
<dbReference type="InterPro" id="IPR002307">
    <property type="entry name" value="Tyr-tRNA-ligase"/>
</dbReference>
<dbReference type="HAMAP" id="MF_02006">
    <property type="entry name" value="Tyr_tRNA_synth_type1"/>
    <property type="match status" value="1"/>
</dbReference>
<dbReference type="InterPro" id="IPR001412">
    <property type="entry name" value="aa-tRNA-synth_I_CS"/>
</dbReference>
<comment type="caution">
    <text evidence="15">The sequence shown here is derived from an EMBL/GenBank/DDBJ whole genome shotgun (WGS) entry which is preliminary data.</text>
</comment>